<dbReference type="InterPro" id="IPR015590">
    <property type="entry name" value="Aldehyde_DH_dom"/>
</dbReference>
<gene>
    <name evidence="4" type="ORF">SMF913_25993</name>
</gene>
<dbReference type="AlphaFoldDB" id="A0A2J7YR66"/>
<dbReference type="Gene3D" id="3.40.605.10">
    <property type="entry name" value="Aldehyde Dehydrogenase, Chain A, domain 1"/>
    <property type="match status" value="1"/>
</dbReference>
<dbReference type="GO" id="GO:0016491">
    <property type="term" value="F:oxidoreductase activity"/>
    <property type="evidence" value="ECO:0007669"/>
    <property type="project" value="UniProtKB-KW"/>
</dbReference>
<organism evidence="4 5">
    <name type="scientific">Streptomyces malaysiensis</name>
    <dbReference type="NCBI Taxonomy" id="92644"/>
    <lineage>
        <taxon>Bacteria</taxon>
        <taxon>Bacillati</taxon>
        <taxon>Actinomycetota</taxon>
        <taxon>Actinomycetes</taxon>
        <taxon>Kitasatosporales</taxon>
        <taxon>Streptomycetaceae</taxon>
        <taxon>Streptomyces</taxon>
        <taxon>Streptomyces violaceusniger group</taxon>
    </lineage>
</organism>
<reference evidence="4 5" key="1">
    <citation type="submission" date="2015-09" db="EMBL/GenBank/DDBJ databases">
        <title>Genome sequence, genome mining and natural product profiling of a biocontrol bacterium Streptomyces malaysiensis F913.</title>
        <authorList>
            <person name="Xu Y."/>
            <person name="Wei J."/>
            <person name="Xie J."/>
            <person name="Li T."/>
            <person name="Zhou Z."/>
        </authorList>
    </citation>
    <scope>NUCLEOTIDE SEQUENCE [LARGE SCALE GENOMIC DNA]</scope>
    <source>
        <strain evidence="4 5">F913</strain>
    </source>
</reference>
<proteinExistence type="predicted"/>
<dbReference type="InterPro" id="IPR016161">
    <property type="entry name" value="Ald_DH/histidinol_DH"/>
</dbReference>
<evidence type="ECO:0000256" key="1">
    <source>
        <dbReference type="ARBA" id="ARBA00023002"/>
    </source>
</evidence>
<dbReference type="EMBL" id="LJIW01000002">
    <property type="protein sequence ID" value="PNG90528.1"/>
    <property type="molecule type" value="Genomic_DNA"/>
</dbReference>
<evidence type="ECO:0000259" key="3">
    <source>
        <dbReference type="Pfam" id="PF00171"/>
    </source>
</evidence>
<dbReference type="SUPFAM" id="SSF53720">
    <property type="entry name" value="ALDH-like"/>
    <property type="match status" value="1"/>
</dbReference>
<keyword evidence="1" id="KW-0560">Oxidoreductase</keyword>
<feature type="region of interest" description="Disordered" evidence="2">
    <location>
        <begin position="1"/>
        <end position="57"/>
    </location>
</feature>
<dbReference type="Pfam" id="PF00171">
    <property type="entry name" value="Aldedh"/>
    <property type="match status" value="1"/>
</dbReference>
<evidence type="ECO:0000256" key="2">
    <source>
        <dbReference type="SAM" id="MobiDB-lite"/>
    </source>
</evidence>
<dbReference type="Proteomes" id="UP000236520">
    <property type="component" value="Unassembled WGS sequence"/>
</dbReference>
<accession>A0A2J7YR66</accession>
<dbReference type="RefSeq" id="WP_102936242.1">
    <property type="nucleotide sequence ID" value="NZ_LJIW01000002.1"/>
</dbReference>
<evidence type="ECO:0000313" key="5">
    <source>
        <dbReference type="Proteomes" id="UP000236520"/>
    </source>
</evidence>
<feature type="domain" description="Aldehyde dehydrogenase" evidence="3">
    <location>
        <begin position="36"/>
        <end position="97"/>
    </location>
</feature>
<protein>
    <recommendedName>
        <fullName evidence="3">Aldehyde dehydrogenase domain-containing protein</fullName>
    </recommendedName>
</protein>
<dbReference type="InterPro" id="IPR016162">
    <property type="entry name" value="Ald_DH_N"/>
</dbReference>
<comment type="caution">
    <text evidence="4">The sequence shown here is derived from an EMBL/GenBank/DDBJ whole genome shotgun (WGS) entry which is preliminary data.</text>
</comment>
<keyword evidence="5" id="KW-1185">Reference proteome</keyword>
<name>A0A2J7YR66_STRMQ</name>
<evidence type="ECO:0000313" key="4">
    <source>
        <dbReference type="EMBL" id="PNG90528.1"/>
    </source>
</evidence>
<sequence>MTSSTQPRPHATGAARSRLDPALVERLTAGVGTSAEPVTTRAPFTGRPLAHIPQSTSADVERAFTAARAAQREWAELSPRQRARPFTRFHDVLLARQAPGVLRTRRRQAAVFTASLRALKALRIR</sequence>